<feature type="region of interest" description="Disordered" evidence="1">
    <location>
        <begin position="1"/>
        <end position="39"/>
    </location>
</feature>
<evidence type="ECO:0000313" key="2">
    <source>
        <dbReference type="EMBL" id="GAA5514962.1"/>
    </source>
</evidence>
<accession>A0ABP9WCA8</accession>
<proteinExistence type="predicted"/>
<comment type="caution">
    <text evidence="2">The sequence shown here is derived from an EMBL/GenBank/DDBJ whole genome shotgun (WGS) entry which is preliminary data.</text>
</comment>
<reference evidence="2 3" key="1">
    <citation type="submission" date="2024-02" db="EMBL/GenBank/DDBJ databases">
        <title>Deinococcus carri NBRC 110142.</title>
        <authorList>
            <person name="Ichikawa N."/>
            <person name="Katano-Makiyama Y."/>
            <person name="Hidaka K."/>
        </authorList>
    </citation>
    <scope>NUCLEOTIDE SEQUENCE [LARGE SCALE GENOMIC DNA]</scope>
    <source>
        <strain evidence="2 3">NBRC 110142</strain>
    </source>
</reference>
<dbReference type="EMBL" id="BAABRP010000029">
    <property type="protein sequence ID" value="GAA5514962.1"/>
    <property type="molecule type" value="Genomic_DNA"/>
</dbReference>
<dbReference type="RefSeq" id="WP_345468278.1">
    <property type="nucleotide sequence ID" value="NZ_BAABRP010000029.1"/>
</dbReference>
<dbReference type="Proteomes" id="UP001401887">
    <property type="component" value="Unassembled WGS sequence"/>
</dbReference>
<evidence type="ECO:0000256" key="1">
    <source>
        <dbReference type="SAM" id="MobiDB-lite"/>
    </source>
</evidence>
<gene>
    <name evidence="2" type="ORF">Dcar01_03726</name>
</gene>
<protein>
    <submittedName>
        <fullName evidence="2">Uncharacterized protein</fullName>
    </submittedName>
</protein>
<sequence length="71" mass="7207">MSKPASPAAPPPTAARPAAGSGGDVARPGGPSVGASRSAPAIDVQVLADKVYRLFLADLSLQRRRANGRKE</sequence>
<evidence type="ECO:0000313" key="3">
    <source>
        <dbReference type="Proteomes" id="UP001401887"/>
    </source>
</evidence>
<organism evidence="2 3">
    <name type="scientific">Deinococcus carri</name>
    <dbReference type="NCBI Taxonomy" id="1211323"/>
    <lineage>
        <taxon>Bacteria</taxon>
        <taxon>Thermotogati</taxon>
        <taxon>Deinococcota</taxon>
        <taxon>Deinococci</taxon>
        <taxon>Deinococcales</taxon>
        <taxon>Deinococcaceae</taxon>
        <taxon>Deinococcus</taxon>
    </lineage>
</organism>
<keyword evidence="3" id="KW-1185">Reference proteome</keyword>
<name>A0ABP9WCA8_9DEIO</name>